<keyword evidence="3" id="KW-0902">Two-component regulatory system</keyword>
<evidence type="ECO:0000313" key="11">
    <source>
        <dbReference type="Proteomes" id="UP000283077"/>
    </source>
</evidence>
<dbReference type="Pfam" id="PF00990">
    <property type="entry name" value="GGDEF"/>
    <property type="match status" value="1"/>
</dbReference>
<reference evidence="10 11" key="1">
    <citation type="submission" date="2019-01" db="EMBL/GenBank/DDBJ databases">
        <authorList>
            <person name="Chen W.-M."/>
        </authorList>
    </citation>
    <scope>NUCLEOTIDE SEQUENCE [LARGE SCALE GENOMIC DNA]</scope>
    <source>
        <strain evidence="10 11">KYPC3</strain>
    </source>
</reference>
<dbReference type="Gene3D" id="1.20.120.160">
    <property type="entry name" value="HPT domain"/>
    <property type="match status" value="1"/>
</dbReference>
<name>A0A437QC81_9GAMM</name>
<dbReference type="RefSeq" id="WP_127700977.1">
    <property type="nucleotide sequence ID" value="NZ_SACS01000031.1"/>
</dbReference>
<keyword evidence="11" id="KW-1185">Reference proteome</keyword>
<dbReference type="Pfam" id="PF00072">
    <property type="entry name" value="Response_reg"/>
    <property type="match status" value="2"/>
</dbReference>
<evidence type="ECO:0000313" key="10">
    <source>
        <dbReference type="EMBL" id="RVU32019.1"/>
    </source>
</evidence>
<comment type="caution">
    <text evidence="10">The sequence shown here is derived from an EMBL/GenBank/DDBJ whole genome shotgun (WGS) entry which is preliminary data.</text>
</comment>
<dbReference type="SUPFAM" id="SSF55073">
    <property type="entry name" value="Nucleotide cyclase"/>
    <property type="match status" value="1"/>
</dbReference>
<evidence type="ECO:0000256" key="5">
    <source>
        <dbReference type="PROSITE-ProRule" id="PRU00110"/>
    </source>
</evidence>
<evidence type="ECO:0000259" key="8">
    <source>
        <dbReference type="PROSITE" id="PS50887"/>
    </source>
</evidence>
<dbReference type="EMBL" id="SACS01000031">
    <property type="protein sequence ID" value="RVU32019.1"/>
    <property type="molecule type" value="Genomic_DNA"/>
</dbReference>
<dbReference type="CDD" id="cd01949">
    <property type="entry name" value="GGDEF"/>
    <property type="match status" value="1"/>
</dbReference>
<feature type="domain" description="GGDEF" evidence="8">
    <location>
        <begin position="412"/>
        <end position="544"/>
    </location>
</feature>
<comment type="cofactor">
    <cofactor evidence="1">
        <name>Mg(2+)</name>
        <dbReference type="ChEBI" id="CHEBI:18420"/>
    </cofactor>
</comment>
<dbReference type="InterPro" id="IPR008207">
    <property type="entry name" value="Sig_transdc_His_kin_Hpt_dom"/>
</dbReference>
<accession>A0A437QC81</accession>
<dbReference type="CDD" id="cd00156">
    <property type="entry name" value="REC"/>
    <property type="match status" value="1"/>
</dbReference>
<evidence type="ECO:0000256" key="6">
    <source>
        <dbReference type="PROSITE-ProRule" id="PRU00169"/>
    </source>
</evidence>
<feature type="domain" description="Response regulatory" evidence="7">
    <location>
        <begin position="131"/>
        <end position="247"/>
    </location>
</feature>
<feature type="domain" description="Response regulatory" evidence="7">
    <location>
        <begin position="256"/>
        <end position="372"/>
    </location>
</feature>
<dbReference type="PROSITE" id="PS50110">
    <property type="entry name" value="RESPONSE_REGULATORY"/>
    <property type="match status" value="2"/>
</dbReference>
<feature type="modified residue" description="4-aspartylphosphate" evidence="6">
    <location>
        <position position="180"/>
    </location>
</feature>
<dbReference type="GO" id="GO:0043709">
    <property type="term" value="P:cell adhesion involved in single-species biofilm formation"/>
    <property type="evidence" value="ECO:0007669"/>
    <property type="project" value="TreeGrafter"/>
</dbReference>
<feature type="modified residue" description="Phosphohistidine" evidence="5">
    <location>
        <position position="55"/>
    </location>
</feature>
<feature type="modified residue" description="4-aspartylphosphate" evidence="6">
    <location>
        <position position="305"/>
    </location>
</feature>
<dbReference type="Proteomes" id="UP000283077">
    <property type="component" value="Unassembled WGS sequence"/>
</dbReference>
<dbReference type="OrthoDB" id="9812260at2"/>
<dbReference type="GO" id="GO:0004672">
    <property type="term" value="F:protein kinase activity"/>
    <property type="evidence" value="ECO:0007669"/>
    <property type="project" value="UniProtKB-ARBA"/>
</dbReference>
<dbReference type="SMART" id="SM00267">
    <property type="entry name" value="GGDEF"/>
    <property type="match status" value="1"/>
</dbReference>
<dbReference type="SUPFAM" id="SSF52172">
    <property type="entry name" value="CheY-like"/>
    <property type="match status" value="2"/>
</dbReference>
<comment type="catalytic activity">
    <reaction evidence="4">
        <text>2 GTP = 3',3'-c-di-GMP + 2 diphosphate</text>
        <dbReference type="Rhea" id="RHEA:24898"/>
        <dbReference type="ChEBI" id="CHEBI:33019"/>
        <dbReference type="ChEBI" id="CHEBI:37565"/>
        <dbReference type="ChEBI" id="CHEBI:58805"/>
        <dbReference type="EC" id="2.7.7.65"/>
    </reaction>
</comment>
<dbReference type="Gene3D" id="3.30.70.270">
    <property type="match status" value="1"/>
</dbReference>
<dbReference type="SUPFAM" id="SSF47226">
    <property type="entry name" value="Histidine-containing phosphotransfer domain, HPT domain"/>
    <property type="match status" value="1"/>
</dbReference>
<dbReference type="InterPro" id="IPR001789">
    <property type="entry name" value="Sig_transdc_resp-reg_receiver"/>
</dbReference>
<dbReference type="GO" id="GO:0000160">
    <property type="term" value="P:phosphorelay signal transduction system"/>
    <property type="evidence" value="ECO:0007669"/>
    <property type="project" value="UniProtKB-KW"/>
</dbReference>
<dbReference type="PROSITE" id="PS50887">
    <property type="entry name" value="GGDEF"/>
    <property type="match status" value="1"/>
</dbReference>
<evidence type="ECO:0000256" key="2">
    <source>
        <dbReference type="ARBA" id="ARBA00012528"/>
    </source>
</evidence>
<dbReference type="PANTHER" id="PTHR45138:SF9">
    <property type="entry name" value="DIGUANYLATE CYCLASE DGCM-RELATED"/>
    <property type="match status" value="1"/>
</dbReference>
<dbReference type="FunFam" id="3.30.70.270:FF:000001">
    <property type="entry name" value="Diguanylate cyclase domain protein"/>
    <property type="match status" value="1"/>
</dbReference>
<keyword evidence="6" id="KW-0597">Phosphoprotein</keyword>
<dbReference type="InterPro" id="IPR036641">
    <property type="entry name" value="HPT_dom_sf"/>
</dbReference>
<protein>
    <recommendedName>
        <fullName evidence="2">diguanylate cyclase</fullName>
        <ecNumber evidence="2">2.7.7.65</ecNumber>
    </recommendedName>
</protein>
<dbReference type="NCBIfam" id="TIGR00254">
    <property type="entry name" value="GGDEF"/>
    <property type="match status" value="1"/>
</dbReference>
<dbReference type="InterPro" id="IPR000160">
    <property type="entry name" value="GGDEF_dom"/>
</dbReference>
<dbReference type="GO" id="GO:0052621">
    <property type="term" value="F:diguanylate cyclase activity"/>
    <property type="evidence" value="ECO:0007669"/>
    <property type="project" value="UniProtKB-EC"/>
</dbReference>
<dbReference type="InterPro" id="IPR050469">
    <property type="entry name" value="Diguanylate_Cyclase"/>
</dbReference>
<dbReference type="PANTHER" id="PTHR45138">
    <property type="entry name" value="REGULATORY COMPONENTS OF SENSORY TRANSDUCTION SYSTEM"/>
    <property type="match status" value="1"/>
</dbReference>
<dbReference type="PROSITE" id="PS50894">
    <property type="entry name" value="HPT"/>
    <property type="match status" value="1"/>
</dbReference>
<evidence type="ECO:0000256" key="1">
    <source>
        <dbReference type="ARBA" id="ARBA00001946"/>
    </source>
</evidence>
<dbReference type="SMART" id="SM00448">
    <property type="entry name" value="REC"/>
    <property type="match status" value="2"/>
</dbReference>
<sequence>MTTAKDKLEQQLALLNQQYLQRLQLELPQLQLQCESLIDNLQWRPLVSQLLANFHTLAGSAGTFGLSELGASAKKLEQQCQAWLQSQQAPSASDIQQFLQLFQLLRQQKQLVVTEFKLPIVNKVSEKNTTLIYLLEDEGETARHLCLTLATFGYQVEWFQQPKQLEIALAKQQPDALIIDIELPGETESGLNFINRLQQDGAHLPLFVLTSHDDFEHYLHAVRSGALGYFVKPLNASALEARLQRMLASRQRDAFRVLIVDDDQLLAQHYALVLENAGLRAEILNDPAEIFAGLRKFHPDVILLDVNMPQCTGPELAQLIRLQDEWLGVPIIYLSSETDSERQLEVLIKAGDDFLTKPISDNALIVAIFARAQRARQLAEVMTKDSLTGLLQHAHIKERLASELVRSLRHQQQVSVVMLDIDHFKKVNDNYGHLTGDQVITSLSNLLKQQLRKSDMIGRYGGEEFLLVLPECPVEKALKIVEKMREAFAQLPFTFDGSKFNCTFSAGIASGLGMEVADQVIEQADQALYQAKSAGRNQVKIFVAG</sequence>
<organism evidence="10 11">
    <name type="scientific">Rheinheimera riviphila</name>
    <dbReference type="NCBI Taxonomy" id="1834037"/>
    <lineage>
        <taxon>Bacteria</taxon>
        <taxon>Pseudomonadati</taxon>
        <taxon>Pseudomonadota</taxon>
        <taxon>Gammaproteobacteria</taxon>
        <taxon>Chromatiales</taxon>
        <taxon>Chromatiaceae</taxon>
        <taxon>Rheinheimera</taxon>
    </lineage>
</organism>
<evidence type="ECO:0000256" key="3">
    <source>
        <dbReference type="ARBA" id="ARBA00023012"/>
    </source>
</evidence>
<dbReference type="AlphaFoldDB" id="A0A437QC81"/>
<evidence type="ECO:0000259" key="9">
    <source>
        <dbReference type="PROSITE" id="PS50894"/>
    </source>
</evidence>
<dbReference type="Gene3D" id="3.40.50.2300">
    <property type="match status" value="2"/>
</dbReference>
<dbReference type="Pfam" id="PF01627">
    <property type="entry name" value="Hpt"/>
    <property type="match status" value="1"/>
</dbReference>
<dbReference type="InterPro" id="IPR029787">
    <property type="entry name" value="Nucleotide_cyclase"/>
</dbReference>
<dbReference type="EC" id="2.7.7.65" evidence="2"/>
<evidence type="ECO:0000256" key="4">
    <source>
        <dbReference type="ARBA" id="ARBA00034247"/>
    </source>
</evidence>
<dbReference type="InterPro" id="IPR011006">
    <property type="entry name" value="CheY-like_superfamily"/>
</dbReference>
<dbReference type="GO" id="GO:0005886">
    <property type="term" value="C:plasma membrane"/>
    <property type="evidence" value="ECO:0007669"/>
    <property type="project" value="TreeGrafter"/>
</dbReference>
<dbReference type="InterPro" id="IPR043128">
    <property type="entry name" value="Rev_trsase/Diguanyl_cyclase"/>
</dbReference>
<dbReference type="GO" id="GO:1902201">
    <property type="term" value="P:negative regulation of bacterial-type flagellum-dependent cell motility"/>
    <property type="evidence" value="ECO:0007669"/>
    <property type="project" value="TreeGrafter"/>
</dbReference>
<dbReference type="CDD" id="cd00088">
    <property type="entry name" value="HPT"/>
    <property type="match status" value="1"/>
</dbReference>
<proteinExistence type="predicted"/>
<feature type="domain" description="HPt" evidence="9">
    <location>
        <begin position="12"/>
        <end position="119"/>
    </location>
</feature>
<gene>
    <name evidence="10" type="ORF">EOE67_19090</name>
</gene>
<evidence type="ECO:0000259" key="7">
    <source>
        <dbReference type="PROSITE" id="PS50110"/>
    </source>
</evidence>